<sequence>MNSMTGYGRGSAENGRGIVTAELKSVNSRFLEINMRSDHFSAFLEDRASRKIKEALHRGKVTVYLSFQPSAEGRNLKVVLDRNLLEAYAAALTEGRRMKGLKNRKPSISDLLTLPEPFLHVEKEVLSDEELAPLVDEAMEKALTELTGMRAREGANLKKDLEKRISFLKEKREFLLSRQDDAARAYEERLKERINKILEDRNLSIDEGRVLEEVALFSEKADYTEEVVRFGSHLDQFSHILESNEPSGRKLDFLLQEINREVNTTASKASDTEVVDCVIIIKTELEKIREQVQNIE</sequence>
<dbReference type="RefSeq" id="WP_008859022.1">
    <property type="nucleotide sequence ID" value="NZ_JH591187.1"/>
</dbReference>
<dbReference type="InterPro" id="IPR005229">
    <property type="entry name" value="YicC/YloC-like"/>
</dbReference>
<dbReference type="PATRIC" id="fig|742743.3.peg.534"/>
<keyword evidence="4" id="KW-0378">Hydrolase</keyword>
<evidence type="ECO:0000259" key="7">
    <source>
        <dbReference type="Pfam" id="PF03755"/>
    </source>
</evidence>
<organism evidence="9 10">
    <name type="scientific">Dialister succinatiphilus YIT 11850</name>
    <dbReference type="NCBI Taxonomy" id="742743"/>
    <lineage>
        <taxon>Bacteria</taxon>
        <taxon>Bacillati</taxon>
        <taxon>Bacillota</taxon>
        <taxon>Negativicutes</taxon>
        <taxon>Veillonellales</taxon>
        <taxon>Veillonellaceae</taxon>
        <taxon>Dialister</taxon>
    </lineage>
</organism>
<comment type="similarity">
    <text evidence="5">Belongs to the YicC/YloC family.</text>
</comment>
<proteinExistence type="inferred from homology"/>
<keyword evidence="10" id="KW-1185">Reference proteome</keyword>
<dbReference type="InterPro" id="IPR013527">
    <property type="entry name" value="YicC-like_N"/>
</dbReference>
<feature type="domain" description="Endoribonuclease YicC-like N-terminal" evidence="7">
    <location>
        <begin position="1"/>
        <end position="159"/>
    </location>
</feature>
<dbReference type="GO" id="GO:0004521">
    <property type="term" value="F:RNA endonuclease activity"/>
    <property type="evidence" value="ECO:0007669"/>
    <property type="project" value="InterPro"/>
</dbReference>
<gene>
    <name evidence="9" type="ORF">HMPREF9453_00518</name>
</gene>
<dbReference type="eggNOG" id="COG1561">
    <property type="taxonomic scope" value="Bacteria"/>
</dbReference>
<dbReference type="EMBL" id="ADLT01000015">
    <property type="protein sequence ID" value="EHO63501.1"/>
    <property type="molecule type" value="Genomic_DNA"/>
</dbReference>
<keyword evidence="6" id="KW-0175">Coiled coil</keyword>
<reference evidence="9 10" key="1">
    <citation type="submission" date="2011-11" db="EMBL/GenBank/DDBJ databases">
        <title>The Genome Sequence of Dialister succinatiphilus YIT 11850.</title>
        <authorList>
            <consortium name="The Broad Institute Genome Sequencing Platform"/>
            <person name="Earl A."/>
            <person name="Ward D."/>
            <person name="Feldgarden M."/>
            <person name="Gevers D."/>
            <person name="Morotomi M."/>
            <person name="Young S.K."/>
            <person name="Zeng Q."/>
            <person name="Gargeya S."/>
            <person name="Fitzgerald M."/>
            <person name="Haas B."/>
            <person name="Abouelleil A."/>
            <person name="Alvarado L."/>
            <person name="Arachchi H.M."/>
            <person name="Berlin A."/>
            <person name="Brown A."/>
            <person name="Chapman S.B."/>
            <person name="Dunbar C."/>
            <person name="Gearin G."/>
            <person name="Goldberg J."/>
            <person name="Griggs A."/>
            <person name="Gujja S."/>
            <person name="Heiman D."/>
            <person name="Howarth C."/>
            <person name="Lui A."/>
            <person name="MacDonald P.J.P."/>
            <person name="Montmayeur A."/>
            <person name="Murphy C."/>
            <person name="Neiman D."/>
            <person name="Pearson M."/>
            <person name="Priest M."/>
            <person name="Roberts A."/>
            <person name="Saif S."/>
            <person name="Shea T."/>
            <person name="Sisk P."/>
            <person name="Stolte C."/>
            <person name="Sykes S."/>
            <person name="Wortman J."/>
            <person name="Nusbaum C."/>
            <person name="Birren B."/>
        </authorList>
    </citation>
    <scope>NUCLEOTIDE SEQUENCE [LARGE SCALE GENOMIC DNA]</scope>
    <source>
        <strain evidence="9 10">YIT 11850</strain>
    </source>
</reference>
<keyword evidence="2" id="KW-0540">Nuclease</keyword>
<evidence type="ECO:0000313" key="10">
    <source>
        <dbReference type="Proteomes" id="UP000003277"/>
    </source>
</evidence>
<evidence type="ECO:0000256" key="4">
    <source>
        <dbReference type="ARBA" id="ARBA00022801"/>
    </source>
</evidence>
<dbReference type="GO" id="GO:0016787">
    <property type="term" value="F:hydrolase activity"/>
    <property type="evidence" value="ECO:0007669"/>
    <property type="project" value="UniProtKB-KW"/>
</dbReference>
<comment type="caution">
    <text evidence="9">The sequence shown here is derived from an EMBL/GenBank/DDBJ whole genome shotgun (WGS) entry which is preliminary data.</text>
</comment>
<dbReference type="OrthoDB" id="9771229at2"/>
<dbReference type="PANTHER" id="PTHR30636:SF3">
    <property type="entry name" value="UPF0701 PROTEIN YICC"/>
    <property type="match status" value="1"/>
</dbReference>
<dbReference type="Proteomes" id="UP000003277">
    <property type="component" value="Unassembled WGS sequence"/>
</dbReference>
<dbReference type="HOGENOM" id="CLU_076609_1_0_9"/>
<comment type="cofactor">
    <cofactor evidence="1">
        <name>a divalent metal cation</name>
        <dbReference type="ChEBI" id="CHEBI:60240"/>
    </cofactor>
</comment>
<evidence type="ECO:0000256" key="2">
    <source>
        <dbReference type="ARBA" id="ARBA00022722"/>
    </source>
</evidence>
<evidence type="ECO:0000256" key="1">
    <source>
        <dbReference type="ARBA" id="ARBA00001968"/>
    </source>
</evidence>
<evidence type="ECO:0000256" key="6">
    <source>
        <dbReference type="SAM" id="Coils"/>
    </source>
</evidence>
<accession>H1CYT0</accession>
<keyword evidence="3" id="KW-0255">Endonuclease</keyword>
<dbReference type="STRING" id="742743.HMPREF9453_00518"/>
<evidence type="ECO:0000313" key="9">
    <source>
        <dbReference type="EMBL" id="EHO63501.1"/>
    </source>
</evidence>
<dbReference type="AlphaFoldDB" id="H1CYT0"/>
<feature type="coiled-coil region" evidence="6">
    <location>
        <begin position="151"/>
        <end position="178"/>
    </location>
</feature>
<dbReference type="InterPro" id="IPR013551">
    <property type="entry name" value="YicC-like_C"/>
</dbReference>
<dbReference type="PANTHER" id="PTHR30636">
    <property type="entry name" value="UPF0701 PROTEIN YICC"/>
    <property type="match status" value="1"/>
</dbReference>
<feature type="domain" description="Endoribonuclease YicC-like C-terminal" evidence="8">
    <location>
        <begin position="178"/>
        <end position="296"/>
    </location>
</feature>
<dbReference type="Pfam" id="PF03755">
    <property type="entry name" value="YicC-like_N"/>
    <property type="match status" value="1"/>
</dbReference>
<evidence type="ECO:0000256" key="5">
    <source>
        <dbReference type="ARBA" id="ARBA00035648"/>
    </source>
</evidence>
<name>H1CYT0_9FIRM</name>
<evidence type="ECO:0000256" key="3">
    <source>
        <dbReference type="ARBA" id="ARBA00022759"/>
    </source>
</evidence>
<dbReference type="NCBIfam" id="TIGR00255">
    <property type="entry name" value="YicC/YloC family endoribonuclease"/>
    <property type="match status" value="1"/>
</dbReference>
<protein>
    <submittedName>
        <fullName evidence="9">TIGR00255 family protein</fullName>
    </submittedName>
</protein>
<dbReference type="Pfam" id="PF08340">
    <property type="entry name" value="YicC-like_C"/>
    <property type="match status" value="1"/>
</dbReference>
<evidence type="ECO:0000259" key="8">
    <source>
        <dbReference type="Pfam" id="PF08340"/>
    </source>
</evidence>